<keyword evidence="1" id="KW-0812">Transmembrane</keyword>
<feature type="transmembrane region" description="Helical" evidence="1">
    <location>
        <begin position="232"/>
        <end position="254"/>
    </location>
</feature>
<dbReference type="PANTHER" id="PTHR22911:SF76">
    <property type="entry name" value="EAMA DOMAIN-CONTAINING PROTEIN"/>
    <property type="match status" value="1"/>
</dbReference>
<dbReference type="GO" id="GO:0016020">
    <property type="term" value="C:membrane"/>
    <property type="evidence" value="ECO:0007669"/>
    <property type="project" value="InterPro"/>
</dbReference>
<feature type="transmembrane region" description="Helical" evidence="1">
    <location>
        <begin position="201"/>
        <end position="220"/>
    </location>
</feature>
<dbReference type="RefSeq" id="WP_407048695.1">
    <property type="nucleotide sequence ID" value="NZ_CP158568.1"/>
</dbReference>
<accession>A0AAU7X659</accession>
<feature type="transmembrane region" description="Helical" evidence="1">
    <location>
        <begin position="287"/>
        <end position="303"/>
    </location>
</feature>
<feature type="domain" description="EamA" evidence="2">
    <location>
        <begin position="18"/>
        <end position="159"/>
    </location>
</feature>
<keyword evidence="1" id="KW-0472">Membrane</keyword>
<feature type="transmembrane region" description="Helical" evidence="1">
    <location>
        <begin position="145"/>
        <end position="164"/>
    </location>
</feature>
<feature type="transmembrane region" description="Helical" evidence="1">
    <location>
        <begin position="170"/>
        <end position="189"/>
    </location>
</feature>
<feature type="domain" description="EamA" evidence="2">
    <location>
        <begin position="170"/>
        <end position="302"/>
    </location>
</feature>
<dbReference type="AlphaFoldDB" id="A0AAU7X659"/>
<dbReference type="KEGG" id="mflg:ABS361_16115"/>
<organism evidence="3">
    <name type="scientific">Methyloraptor flagellatus</name>
    <dbReference type="NCBI Taxonomy" id="3162530"/>
    <lineage>
        <taxon>Bacteria</taxon>
        <taxon>Pseudomonadati</taxon>
        <taxon>Pseudomonadota</taxon>
        <taxon>Alphaproteobacteria</taxon>
        <taxon>Hyphomicrobiales</taxon>
        <taxon>Ancalomicrobiaceae</taxon>
        <taxon>Methyloraptor</taxon>
    </lineage>
</organism>
<feature type="transmembrane region" description="Helical" evidence="1">
    <location>
        <begin position="261"/>
        <end position="281"/>
    </location>
</feature>
<dbReference type="PANTHER" id="PTHR22911">
    <property type="entry name" value="ACYL-MALONYL CONDENSING ENZYME-RELATED"/>
    <property type="match status" value="1"/>
</dbReference>
<keyword evidence="1" id="KW-1133">Transmembrane helix</keyword>
<name>A0AAU7X659_9HYPH</name>
<feature type="transmembrane region" description="Helical" evidence="1">
    <location>
        <begin position="88"/>
        <end position="110"/>
    </location>
</feature>
<proteinExistence type="predicted"/>
<dbReference type="InterPro" id="IPR000620">
    <property type="entry name" value="EamA_dom"/>
</dbReference>
<evidence type="ECO:0000313" key="3">
    <source>
        <dbReference type="EMBL" id="XBY43594.1"/>
    </source>
</evidence>
<reference evidence="3" key="1">
    <citation type="submission" date="2024-06" db="EMBL/GenBank/DDBJ databases">
        <title>Methylostella associata gen. nov., sp. nov., a novel Ancalomicrobiaceae-affiliated facultatively methylotrophic bacteria that feed on methanotrophs of the genus Methylococcus.</title>
        <authorList>
            <person name="Saltykova V."/>
            <person name="Danilova O.V."/>
            <person name="Oshkin I.Y."/>
            <person name="Belova S.E."/>
            <person name="Pimenov N.V."/>
            <person name="Dedysh S.N."/>
        </authorList>
    </citation>
    <scope>NUCLEOTIDE SEQUENCE</scope>
    <source>
        <strain evidence="3">S20</strain>
    </source>
</reference>
<dbReference type="InterPro" id="IPR037185">
    <property type="entry name" value="EmrE-like"/>
</dbReference>
<gene>
    <name evidence="3" type="ORF">ABS361_16115</name>
</gene>
<feature type="transmembrane region" description="Helical" evidence="1">
    <location>
        <begin position="48"/>
        <end position="67"/>
    </location>
</feature>
<protein>
    <submittedName>
        <fullName evidence="3">DMT family transporter</fullName>
    </submittedName>
</protein>
<sequence>MTAVPDETPVAPAIDRKGLAALLVGTGIIAWSVVFVRFADVGPMSSAAWRLIFALPVLWVWTGHLAAKRRNEAGPAAPAPRVPLTPSMLIFIALGGLAFALDVAAFHLALRATDVANASFIANIAPILVVIGGAVFYAEHPPAKIWGAFGLALFGSWIMAGLLAPTRLGAGDLFAVGAAIFYASYLLIMKRVRGAFDGPSATLWTGVVSGVALVIMALAAGETFVPQSVKGWAAVIALGVLSHAGGQGLTSVAVGRVPVGIVALVLLAWAPASTFIGWAVLGETMSLQQAIGAAVIMAALVIARPK</sequence>
<feature type="transmembrane region" description="Helical" evidence="1">
    <location>
        <begin position="18"/>
        <end position="36"/>
    </location>
</feature>
<dbReference type="Pfam" id="PF00892">
    <property type="entry name" value="EamA"/>
    <property type="match status" value="2"/>
</dbReference>
<evidence type="ECO:0000259" key="2">
    <source>
        <dbReference type="Pfam" id="PF00892"/>
    </source>
</evidence>
<dbReference type="EMBL" id="CP158568">
    <property type="protein sequence ID" value="XBY43594.1"/>
    <property type="molecule type" value="Genomic_DNA"/>
</dbReference>
<feature type="transmembrane region" description="Helical" evidence="1">
    <location>
        <begin position="116"/>
        <end position="138"/>
    </location>
</feature>
<evidence type="ECO:0000256" key="1">
    <source>
        <dbReference type="SAM" id="Phobius"/>
    </source>
</evidence>
<dbReference type="SUPFAM" id="SSF103481">
    <property type="entry name" value="Multidrug resistance efflux transporter EmrE"/>
    <property type="match status" value="2"/>
</dbReference>